<name>A0ACC1IUE2_9FUNG</name>
<protein>
    <submittedName>
        <fullName evidence="1">Uncharacterized protein</fullName>
    </submittedName>
</protein>
<reference evidence="1" key="1">
    <citation type="submission" date="2022-07" db="EMBL/GenBank/DDBJ databases">
        <title>Phylogenomic reconstructions and comparative analyses of Kickxellomycotina fungi.</title>
        <authorList>
            <person name="Reynolds N.K."/>
            <person name="Stajich J.E."/>
            <person name="Barry K."/>
            <person name="Grigoriev I.V."/>
            <person name="Crous P."/>
            <person name="Smith M.E."/>
        </authorList>
    </citation>
    <scope>NUCLEOTIDE SEQUENCE</scope>
    <source>
        <strain evidence="1">Benny 63K</strain>
    </source>
</reference>
<organism evidence="1 2">
    <name type="scientific">Kickxella alabastrina</name>
    <dbReference type="NCBI Taxonomy" id="61397"/>
    <lineage>
        <taxon>Eukaryota</taxon>
        <taxon>Fungi</taxon>
        <taxon>Fungi incertae sedis</taxon>
        <taxon>Zoopagomycota</taxon>
        <taxon>Kickxellomycotina</taxon>
        <taxon>Kickxellomycetes</taxon>
        <taxon>Kickxellales</taxon>
        <taxon>Kickxellaceae</taxon>
        <taxon>Kickxella</taxon>
    </lineage>
</organism>
<dbReference type="Proteomes" id="UP001150581">
    <property type="component" value="Unassembled WGS sequence"/>
</dbReference>
<accession>A0ACC1IUE2</accession>
<proteinExistence type="predicted"/>
<gene>
    <name evidence="1" type="ORF">LPJ66_001045</name>
</gene>
<dbReference type="EMBL" id="JANBPG010000046">
    <property type="protein sequence ID" value="KAJ1901075.1"/>
    <property type="molecule type" value="Genomic_DNA"/>
</dbReference>
<keyword evidence="2" id="KW-1185">Reference proteome</keyword>
<evidence type="ECO:0000313" key="1">
    <source>
        <dbReference type="EMBL" id="KAJ1901075.1"/>
    </source>
</evidence>
<sequence length="345" mass="38480">MLSTKFATIAAARSGKTFSTASITARSLSTAAAEYAGSTNYVAGKQGYAPGFPPPKNWRDVPRTKPQPKLASDLPAPKPAQVPSQAGAARQYRQRMRELRYGYLHSHLEGEQGKRDQRKESLAHMRVVHAERREKLKIERMVYETQVRADPLSAENVLNAEGLTLLPNIPGAVVKDQGQGQNQGARQPRLHDIESPGYTLAPPRVSISMPAEANAQRDQERRENRHLTRQNRHEDNVQAMMTLFHDAESFVHYDNMDKKIFEFLNVLSVSQRTLSEMMEDLNKTGGIATSTEIAHRSVELRNTLQGTTGNQGKLGYDGMMQWLESHPEDAEGIQQVEAAKPSSKQ</sequence>
<comment type="caution">
    <text evidence="1">The sequence shown here is derived from an EMBL/GenBank/DDBJ whole genome shotgun (WGS) entry which is preliminary data.</text>
</comment>
<evidence type="ECO:0000313" key="2">
    <source>
        <dbReference type="Proteomes" id="UP001150581"/>
    </source>
</evidence>